<evidence type="ECO:0000313" key="7">
    <source>
        <dbReference type="Proteomes" id="UP001621964"/>
    </source>
</evidence>
<dbReference type="InterPro" id="IPR013766">
    <property type="entry name" value="Thioredoxin_domain"/>
</dbReference>
<keyword evidence="2" id="KW-0186">Copper</keyword>
<dbReference type="PROSITE" id="PS51352">
    <property type="entry name" value="THIOREDOXIN_2"/>
    <property type="match status" value="1"/>
</dbReference>
<dbReference type="SUPFAM" id="SSF52833">
    <property type="entry name" value="Thioredoxin-like"/>
    <property type="match status" value="1"/>
</dbReference>
<evidence type="ECO:0000259" key="5">
    <source>
        <dbReference type="PROSITE" id="PS51352"/>
    </source>
</evidence>
<dbReference type="RefSeq" id="WP_297954381.1">
    <property type="nucleotide sequence ID" value="NZ_JBJGEB010000012.1"/>
</dbReference>
<protein>
    <submittedName>
        <fullName evidence="6">SCO family protein</fullName>
    </submittedName>
</protein>
<evidence type="ECO:0000256" key="4">
    <source>
        <dbReference type="SAM" id="SignalP"/>
    </source>
</evidence>
<reference evidence="6 7" key="1">
    <citation type="submission" date="2024-11" db="EMBL/GenBank/DDBJ databases">
        <authorList>
            <person name="Mikucki A.G."/>
            <person name="Kahler C.M."/>
        </authorList>
    </citation>
    <scope>NUCLEOTIDE SEQUENCE [LARGE SCALE GENOMIC DNA]</scope>
    <source>
        <strain evidence="6 7">EXNM717</strain>
    </source>
</reference>
<dbReference type="Gene3D" id="3.40.30.10">
    <property type="entry name" value="Glutaredoxin"/>
    <property type="match status" value="1"/>
</dbReference>
<name>A0ABW8Q6U1_9NEIS</name>
<comment type="similarity">
    <text evidence="1">Belongs to the SCO1/2 family.</text>
</comment>
<feature type="signal peptide" evidence="4">
    <location>
        <begin position="1"/>
        <end position="19"/>
    </location>
</feature>
<feature type="chain" id="PRO_5047464354" evidence="4">
    <location>
        <begin position="20"/>
        <end position="223"/>
    </location>
</feature>
<proteinExistence type="inferred from homology"/>
<sequence length="223" mass="23212">MQITVRNLLAGVFAVTALAACQPKQDAAAPAASGTSASSAPSASAPAAPAANGKLHGTDLRKEDIGGDFTLTDGDGKPFNLSDLKGKVVVLSFGYTNCPDVCPTELLTQNDVLKQLGDQAKDVKVAFVSVDPERDTPEVIGKYAKQFNPDFIGLTATGDQSLPVIKQQYRVVSAKVNQGADSNTYLVDHTAGAYLVDKNGDVAVFEPYGSEPAAIAADIKTLL</sequence>
<feature type="compositionally biased region" description="Low complexity" evidence="3">
    <location>
        <begin position="30"/>
        <end position="51"/>
    </location>
</feature>
<keyword evidence="7" id="KW-1185">Reference proteome</keyword>
<dbReference type="InterPro" id="IPR036249">
    <property type="entry name" value="Thioredoxin-like_sf"/>
</dbReference>
<organism evidence="6 7">
    <name type="scientific">Neisseria oralis</name>
    <dbReference type="NCBI Taxonomy" id="1107316"/>
    <lineage>
        <taxon>Bacteria</taxon>
        <taxon>Pseudomonadati</taxon>
        <taxon>Pseudomonadota</taxon>
        <taxon>Betaproteobacteria</taxon>
        <taxon>Neisseriales</taxon>
        <taxon>Neisseriaceae</taxon>
        <taxon>Neisseria</taxon>
    </lineage>
</organism>
<evidence type="ECO:0000256" key="1">
    <source>
        <dbReference type="ARBA" id="ARBA00010996"/>
    </source>
</evidence>
<dbReference type="PROSITE" id="PS51257">
    <property type="entry name" value="PROKAR_LIPOPROTEIN"/>
    <property type="match status" value="1"/>
</dbReference>
<dbReference type="Proteomes" id="UP001621964">
    <property type="component" value="Unassembled WGS sequence"/>
</dbReference>
<dbReference type="InterPro" id="IPR003782">
    <property type="entry name" value="SCO1/SenC"/>
</dbReference>
<feature type="domain" description="Thioredoxin" evidence="5">
    <location>
        <begin position="60"/>
        <end position="223"/>
    </location>
</feature>
<evidence type="ECO:0000313" key="6">
    <source>
        <dbReference type="EMBL" id="MFK7642905.1"/>
    </source>
</evidence>
<comment type="caution">
    <text evidence="6">The sequence shown here is derived from an EMBL/GenBank/DDBJ whole genome shotgun (WGS) entry which is preliminary data.</text>
</comment>
<dbReference type="PANTHER" id="PTHR12151:SF25">
    <property type="entry name" value="LINALOOL DEHYDRATASE_ISOMERASE DOMAIN-CONTAINING PROTEIN"/>
    <property type="match status" value="1"/>
</dbReference>
<keyword evidence="4" id="KW-0732">Signal</keyword>
<dbReference type="CDD" id="cd02968">
    <property type="entry name" value="SCO"/>
    <property type="match status" value="1"/>
</dbReference>
<dbReference type="Pfam" id="PF02630">
    <property type="entry name" value="SCO1-SenC"/>
    <property type="match status" value="1"/>
</dbReference>
<accession>A0ABW8Q6U1</accession>
<gene>
    <name evidence="6" type="ORF">ACI43T_10475</name>
</gene>
<dbReference type="EMBL" id="JBJGEB010000012">
    <property type="protein sequence ID" value="MFK7642905.1"/>
    <property type="molecule type" value="Genomic_DNA"/>
</dbReference>
<evidence type="ECO:0000256" key="2">
    <source>
        <dbReference type="ARBA" id="ARBA00023008"/>
    </source>
</evidence>
<dbReference type="PANTHER" id="PTHR12151">
    <property type="entry name" value="ELECTRON TRANSPORT PROTIN SCO1/SENC FAMILY MEMBER"/>
    <property type="match status" value="1"/>
</dbReference>
<feature type="region of interest" description="Disordered" evidence="3">
    <location>
        <begin position="30"/>
        <end position="59"/>
    </location>
</feature>
<evidence type="ECO:0000256" key="3">
    <source>
        <dbReference type="SAM" id="MobiDB-lite"/>
    </source>
</evidence>